<keyword evidence="2" id="KW-0812">Transmembrane</keyword>
<feature type="transmembrane region" description="Helical" evidence="2">
    <location>
        <begin position="136"/>
        <end position="163"/>
    </location>
</feature>
<feature type="transmembrane region" description="Helical" evidence="2">
    <location>
        <begin position="192"/>
        <end position="214"/>
    </location>
</feature>
<keyword evidence="2" id="KW-0472">Membrane</keyword>
<evidence type="ECO:0000256" key="2">
    <source>
        <dbReference type="SAM" id="Phobius"/>
    </source>
</evidence>
<dbReference type="GO" id="GO:0016791">
    <property type="term" value="F:phosphatase activity"/>
    <property type="evidence" value="ECO:0007669"/>
    <property type="project" value="TreeGrafter"/>
</dbReference>
<dbReference type="Proteomes" id="UP000078532">
    <property type="component" value="Unassembled WGS sequence"/>
</dbReference>
<evidence type="ECO:0000259" key="3">
    <source>
        <dbReference type="PROSITE" id="PS50885"/>
    </source>
</evidence>
<evidence type="ECO:0000313" key="5">
    <source>
        <dbReference type="Proteomes" id="UP000078532"/>
    </source>
</evidence>
<evidence type="ECO:0000256" key="1">
    <source>
        <dbReference type="ARBA" id="ARBA00022801"/>
    </source>
</evidence>
<dbReference type="InterPro" id="IPR052016">
    <property type="entry name" value="Bact_Sigma-Reg"/>
</dbReference>
<dbReference type="GO" id="GO:0016020">
    <property type="term" value="C:membrane"/>
    <property type="evidence" value="ECO:0007669"/>
    <property type="project" value="InterPro"/>
</dbReference>
<organism evidence="4 5">
    <name type="scientific">Desulfotomaculum copahuensis</name>
    <dbReference type="NCBI Taxonomy" id="1838280"/>
    <lineage>
        <taxon>Bacteria</taxon>
        <taxon>Bacillati</taxon>
        <taxon>Bacillota</taxon>
        <taxon>Clostridia</taxon>
        <taxon>Eubacteriales</taxon>
        <taxon>Desulfotomaculaceae</taxon>
        <taxon>Desulfotomaculum</taxon>
    </lineage>
</organism>
<gene>
    <name evidence="4" type="ORF">A6M21_13390</name>
</gene>
<feature type="domain" description="HAMP" evidence="3">
    <location>
        <begin position="250"/>
        <end position="301"/>
    </location>
</feature>
<comment type="caution">
    <text evidence="4">The sequence shown here is derived from an EMBL/GenBank/DDBJ whole genome shotgun (WGS) entry which is preliminary data.</text>
</comment>
<feature type="transmembrane region" description="Helical" evidence="2">
    <location>
        <begin position="226"/>
        <end position="254"/>
    </location>
</feature>
<dbReference type="AlphaFoldDB" id="A0A1B7LC91"/>
<keyword evidence="2" id="KW-1133">Transmembrane helix</keyword>
<feature type="transmembrane region" description="Helical" evidence="2">
    <location>
        <begin position="400"/>
        <end position="418"/>
    </location>
</feature>
<dbReference type="GO" id="GO:0007165">
    <property type="term" value="P:signal transduction"/>
    <property type="evidence" value="ECO:0007669"/>
    <property type="project" value="InterPro"/>
</dbReference>
<accession>A0A1B7LC91</accession>
<dbReference type="Pfam" id="PF07228">
    <property type="entry name" value="SpoIIE"/>
    <property type="match status" value="1"/>
</dbReference>
<dbReference type="InterPro" id="IPR036457">
    <property type="entry name" value="PPM-type-like_dom_sf"/>
</dbReference>
<evidence type="ECO:0000313" key="4">
    <source>
        <dbReference type="EMBL" id="OAT80359.1"/>
    </source>
</evidence>
<feature type="transmembrane region" description="Helical" evidence="2">
    <location>
        <begin position="12"/>
        <end position="35"/>
    </location>
</feature>
<proteinExistence type="predicted"/>
<sequence>MLPVHLSRRLRAGLLYMAAAAAAVAALVISLSNSFLQGVTLEQQLNFYLPVVLGQCLFVVLALYTISVVYLKPVFGTLDLLSAGRPVADELAAAARRASFNYPLDMLIFLTLCGAGLSLIFHAAEWLFFYRGNIPAHWWVLTFQNAAFELTLAVSLGMFYFAFSRRLLREPLELTTGLAPDEGKRLTVKGRLLLIIISLFIINVSSFFAFYLLFPLSGRSVPAGLYLAYTLLLLLYSMVAGLAVAADTGADILLVARRLAEMARGAAPGRHQTLTVTSLDEVGDLVAAFNRLQQQVARVYRNVDRELALARAVQKGLLPREFPALPGWEAAAVSRPARQVGGDFYDFVSLPEGRFGLLVGDAAGKGMPAALLMAAVVGILRAEAPRGDSPAAVLSKVNDLVCSVLAGGMFVTVLYAVFEPASGRCTLASAGHMSPVRFFAGGGEPELVTAGALPLGLEQGVTYRDTTLTIPPGGGIAFYSDGLVEARDKSGELFGFPRFLRLFHSAAATGGESFIAMVMDEVERFAGGEPADDLTLLLLRRAGTSGGEKSPPASGRC</sequence>
<dbReference type="PROSITE" id="PS50885">
    <property type="entry name" value="HAMP"/>
    <property type="match status" value="1"/>
</dbReference>
<protein>
    <recommendedName>
        <fullName evidence="3">HAMP domain-containing protein</fullName>
    </recommendedName>
</protein>
<keyword evidence="1" id="KW-0378">Hydrolase</keyword>
<dbReference type="Gene3D" id="3.60.40.10">
    <property type="entry name" value="PPM-type phosphatase domain"/>
    <property type="match status" value="1"/>
</dbReference>
<dbReference type="InterPro" id="IPR003660">
    <property type="entry name" value="HAMP_dom"/>
</dbReference>
<dbReference type="EMBL" id="LYVF01000178">
    <property type="protein sequence ID" value="OAT80359.1"/>
    <property type="molecule type" value="Genomic_DNA"/>
</dbReference>
<dbReference type="CDD" id="cd06225">
    <property type="entry name" value="HAMP"/>
    <property type="match status" value="1"/>
</dbReference>
<feature type="transmembrane region" description="Helical" evidence="2">
    <location>
        <begin position="47"/>
        <end position="71"/>
    </location>
</feature>
<dbReference type="InterPro" id="IPR001932">
    <property type="entry name" value="PPM-type_phosphatase-like_dom"/>
</dbReference>
<dbReference type="PANTHER" id="PTHR43156:SF2">
    <property type="entry name" value="STAGE II SPORULATION PROTEIN E"/>
    <property type="match status" value="1"/>
</dbReference>
<dbReference type="SMART" id="SM00331">
    <property type="entry name" value="PP2C_SIG"/>
    <property type="match status" value="1"/>
</dbReference>
<feature type="transmembrane region" description="Helical" evidence="2">
    <location>
        <begin position="106"/>
        <end position="124"/>
    </location>
</feature>
<dbReference type="PANTHER" id="PTHR43156">
    <property type="entry name" value="STAGE II SPORULATION PROTEIN E-RELATED"/>
    <property type="match status" value="1"/>
</dbReference>
<dbReference type="STRING" id="1838280.A6M21_13390"/>
<reference evidence="4 5" key="1">
    <citation type="submission" date="2016-04" db="EMBL/GenBank/DDBJ databases">
        <authorList>
            <person name="Evans L.H."/>
            <person name="Alamgir A."/>
            <person name="Owens N."/>
            <person name="Weber N.D."/>
            <person name="Virtaneva K."/>
            <person name="Barbian K."/>
            <person name="Babar A."/>
            <person name="Rosenke K."/>
        </authorList>
    </citation>
    <scope>NUCLEOTIDE SEQUENCE [LARGE SCALE GENOMIC DNA]</scope>
    <source>
        <strain evidence="4 5">LMa1</strain>
    </source>
</reference>
<name>A0A1B7LC91_9FIRM</name>
<keyword evidence="5" id="KW-1185">Reference proteome</keyword>